<dbReference type="InterPro" id="IPR009009">
    <property type="entry name" value="RlpA-like_DPBB"/>
</dbReference>
<dbReference type="CDD" id="cd22271">
    <property type="entry name" value="DPBB_EXP_N-like"/>
    <property type="match status" value="1"/>
</dbReference>
<dbReference type="SUPFAM" id="SSF50685">
    <property type="entry name" value="Barwin-like endoglucanases"/>
    <property type="match status" value="1"/>
</dbReference>
<organism evidence="3 4">
    <name type="scientific">Dunaliella salina</name>
    <name type="common">Green alga</name>
    <name type="synonym">Protococcus salinus</name>
    <dbReference type="NCBI Taxonomy" id="3046"/>
    <lineage>
        <taxon>Eukaryota</taxon>
        <taxon>Viridiplantae</taxon>
        <taxon>Chlorophyta</taxon>
        <taxon>core chlorophytes</taxon>
        <taxon>Chlorophyceae</taxon>
        <taxon>CS clade</taxon>
        <taxon>Chlamydomonadales</taxon>
        <taxon>Dunaliellaceae</taxon>
        <taxon>Dunaliella</taxon>
    </lineage>
</organism>
<dbReference type="InterPro" id="IPR002963">
    <property type="entry name" value="Expansin"/>
</dbReference>
<evidence type="ECO:0000259" key="2">
    <source>
        <dbReference type="PROSITE" id="PS50842"/>
    </source>
</evidence>
<dbReference type="PANTHER" id="PTHR31867">
    <property type="entry name" value="EXPANSIN-A15"/>
    <property type="match status" value="1"/>
</dbReference>
<feature type="domain" description="Expansin-like EG45" evidence="2">
    <location>
        <begin position="64"/>
        <end position="192"/>
    </location>
</feature>
<dbReference type="InterPro" id="IPR007112">
    <property type="entry name" value="Expansin/allergen_DPBB_dom"/>
</dbReference>
<protein>
    <submittedName>
        <fullName evidence="3">RlpA-like double-psi beta-barrel-protein domain-containing protein-containing protein</fullName>
    </submittedName>
</protein>
<dbReference type="InterPro" id="IPR036908">
    <property type="entry name" value="RlpA-like_sf"/>
</dbReference>
<dbReference type="SMART" id="SM00837">
    <property type="entry name" value="DPBB_1"/>
    <property type="match status" value="1"/>
</dbReference>
<keyword evidence="4" id="KW-1185">Reference proteome</keyword>
<gene>
    <name evidence="3" type="ORF">DUNSADRAFT_5490</name>
</gene>
<reference evidence="3" key="1">
    <citation type="submission" date="2017-08" db="EMBL/GenBank/DDBJ databases">
        <authorList>
            <person name="Polle J.E."/>
            <person name="Barry K."/>
            <person name="Cushman J."/>
            <person name="Schmutz J."/>
            <person name="Tran D."/>
            <person name="Hathwaick L.T."/>
            <person name="Yim W.C."/>
            <person name="Jenkins J."/>
            <person name="Mckie-Krisberg Z.M."/>
            <person name="Prochnik S."/>
            <person name="Lindquist E."/>
            <person name="Dockter R.B."/>
            <person name="Adam C."/>
            <person name="Molina H."/>
            <person name="Bunkerborg J."/>
            <person name="Jin E."/>
            <person name="Buchheim M."/>
            <person name="Magnuson J."/>
        </authorList>
    </citation>
    <scope>NUCLEOTIDE SEQUENCE</scope>
    <source>
        <strain evidence="3">CCAP 19/18</strain>
    </source>
</reference>
<comment type="caution">
    <text evidence="3">The sequence shown here is derived from an EMBL/GenBank/DDBJ whole genome shotgun (WGS) entry which is preliminary data.</text>
</comment>
<evidence type="ECO:0000256" key="1">
    <source>
        <dbReference type="SAM" id="SignalP"/>
    </source>
</evidence>
<proteinExistence type="predicted"/>
<dbReference type="Gene3D" id="2.40.40.10">
    <property type="entry name" value="RlpA-like domain"/>
    <property type="match status" value="1"/>
</dbReference>
<name>A0ABQ7H789_DUNSA</name>
<evidence type="ECO:0000313" key="3">
    <source>
        <dbReference type="EMBL" id="KAF5842724.1"/>
    </source>
</evidence>
<dbReference type="Proteomes" id="UP000815325">
    <property type="component" value="Unassembled WGS sequence"/>
</dbReference>
<dbReference type="PROSITE" id="PS50842">
    <property type="entry name" value="EXPANSIN_EG45"/>
    <property type="match status" value="1"/>
</dbReference>
<accession>A0ABQ7H789</accession>
<sequence length="211" mass="24281">MAYHHGCPAVPAWRLLAAYAFGFQLAFLQAQEHGPVGAFKSSFDWKWKEGRATYFGDGAWPIHIGGCNYDYLWKDEGTGYDVVALANTHPEYVGSCGGCWEVRCKNGWTKDFYGEYFDRSYSCHDESASVIVRNVDTCKCHYPPNEPSNKRWCCGDMDHLDLSRWAFEKLAELRWGVIKLEYRAVPCDYQPEKRANNMTDVCRYCKYVDGE</sequence>
<dbReference type="Pfam" id="PF03330">
    <property type="entry name" value="DPBB_1"/>
    <property type="match status" value="1"/>
</dbReference>
<keyword evidence="1" id="KW-0732">Signal</keyword>
<feature type="chain" id="PRO_5045788481" evidence="1">
    <location>
        <begin position="31"/>
        <end position="211"/>
    </location>
</feature>
<dbReference type="EMBL" id="MU069456">
    <property type="protein sequence ID" value="KAF5842724.1"/>
    <property type="molecule type" value="Genomic_DNA"/>
</dbReference>
<feature type="signal peptide" evidence="1">
    <location>
        <begin position="1"/>
        <end position="30"/>
    </location>
</feature>
<evidence type="ECO:0000313" key="4">
    <source>
        <dbReference type="Proteomes" id="UP000815325"/>
    </source>
</evidence>